<accession>A0A1G9VAS9</accession>
<organism evidence="1 2">
    <name type="scientific">Siphonobacter aquaeclarae</name>
    <dbReference type="NCBI Taxonomy" id="563176"/>
    <lineage>
        <taxon>Bacteria</taxon>
        <taxon>Pseudomonadati</taxon>
        <taxon>Bacteroidota</taxon>
        <taxon>Cytophagia</taxon>
        <taxon>Cytophagales</taxon>
        <taxon>Cytophagaceae</taxon>
        <taxon>Siphonobacter</taxon>
    </lineage>
</organism>
<dbReference type="Proteomes" id="UP000198901">
    <property type="component" value="Unassembled WGS sequence"/>
</dbReference>
<protein>
    <recommendedName>
        <fullName evidence="3">HMA domain-containing protein</fullName>
    </recommendedName>
</protein>
<dbReference type="EMBL" id="FNGS01000008">
    <property type="protein sequence ID" value="SDM69193.1"/>
    <property type="molecule type" value="Genomic_DNA"/>
</dbReference>
<name>A0A1G9VAS9_9BACT</name>
<gene>
    <name evidence="1" type="ORF">SAMN04488090_4034</name>
</gene>
<dbReference type="RefSeq" id="WP_093207238.1">
    <property type="nucleotide sequence ID" value="NZ_FNGS01000008.1"/>
</dbReference>
<dbReference type="AlphaFoldDB" id="A0A1G9VAS9"/>
<dbReference type="OrthoDB" id="954941at2"/>
<evidence type="ECO:0000313" key="2">
    <source>
        <dbReference type="Proteomes" id="UP000198901"/>
    </source>
</evidence>
<dbReference type="Gene3D" id="3.30.70.100">
    <property type="match status" value="1"/>
</dbReference>
<dbReference type="InterPro" id="IPR036163">
    <property type="entry name" value="HMA_dom_sf"/>
</dbReference>
<dbReference type="SUPFAM" id="SSF55008">
    <property type="entry name" value="HMA, heavy metal-associated domain"/>
    <property type="match status" value="1"/>
</dbReference>
<keyword evidence="2" id="KW-1185">Reference proteome</keyword>
<proteinExistence type="predicted"/>
<sequence>MKPLSKRIRWILLIFLLPFLGLVVWANWEEPPLSAYFPPVAWASYQVVGLKTADQASMLDDRLLRISGVHSCNINPQNQFAILSYNPDEVGEDRLRQAFTQEGMFRLAAPQWKTWEGDPGPQCPVPASYIEKINRLKFALSVRKFFSEYY</sequence>
<evidence type="ECO:0000313" key="1">
    <source>
        <dbReference type="EMBL" id="SDM69193.1"/>
    </source>
</evidence>
<dbReference type="STRING" id="563176.SAMN04488090_4034"/>
<reference evidence="1 2" key="1">
    <citation type="submission" date="2016-10" db="EMBL/GenBank/DDBJ databases">
        <authorList>
            <person name="de Groot N.N."/>
        </authorList>
    </citation>
    <scope>NUCLEOTIDE SEQUENCE [LARGE SCALE GENOMIC DNA]</scope>
    <source>
        <strain evidence="1 2">DSM 21668</strain>
    </source>
</reference>
<evidence type="ECO:0008006" key="3">
    <source>
        <dbReference type="Google" id="ProtNLM"/>
    </source>
</evidence>
<dbReference type="GO" id="GO:0046872">
    <property type="term" value="F:metal ion binding"/>
    <property type="evidence" value="ECO:0007669"/>
    <property type="project" value="InterPro"/>
</dbReference>